<dbReference type="PANTHER" id="PTHR47533">
    <property type="entry name" value="PROTEIN CBG21859"/>
    <property type="match status" value="1"/>
</dbReference>
<feature type="domain" description="Solute-binding protein family 3/N-terminal" evidence="2">
    <location>
        <begin position="5"/>
        <end position="90"/>
    </location>
</feature>
<dbReference type="EMBL" id="BTSY01000006">
    <property type="protein sequence ID" value="GMT32026.1"/>
    <property type="molecule type" value="Genomic_DNA"/>
</dbReference>
<dbReference type="Pfam" id="PF00497">
    <property type="entry name" value="SBP_bac_3"/>
    <property type="match status" value="1"/>
</dbReference>
<name>A0AAV5WIB5_9BILA</name>
<protein>
    <recommendedName>
        <fullName evidence="2">Solute-binding protein family 3/N-terminal domain-containing protein</fullName>
    </recommendedName>
</protein>
<evidence type="ECO:0000313" key="4">
    <source>
        <dbReference type="Proteomes" id="UP001432322"/>
    </source>
</evidence>
<proteinExistence type="predicted"/>
<reference evidence="3" key="1">
    <citation type="submission" date="2023-10" db="EMBL/GenBank/DDBJ databases">
        <title>Genome assembly of Pristionchus species.</title>
        <authorList>
            <person name="Yoshida K."/>
            <person name="Sommer R.J."/>
        </authorList>
    </citation>
    <scope>NUCLEOTIDE SEQUENCE</scope>
    <source>
        <strain evidence="3">RS5133</strain>
    </source>
</reference>
<feature type="transmembrane region" description="Helical" evidence="1">
    <location>
        <begin position="150"/>
        <end position="169"/>
    </location>
</feature>
<evidence type="ECO:0000256" key="1">
    <source>
        <dbReference type="SAM" id="Phobius"/>
    </source>
</evidence>
<dbReference type="AlphaFoldDB" id="A0AAV5WIB5"/>
<sequence>IHLEYEGGYYPYSFIDRNGNISGVFLELWNIVSQEARLPLNLTKVQSKGETLTNIEENRTLTLFDSMAISPSRFNRYFTSPAFGYYELNIYEKTGELETSEFSFFTVFRWNSLLLLFVAYIFVSVFAVLLNRRTDPSEIFGFSAAARHVIYLLFLLSLTLVVFHHAAGFKGNNFAVRKNRQT</sequence>
<gene>
    <name evidence="3" type="ORF">PFISCL1PPCAC_23323</name>
</gene>
<comment type="caution">
    <text evidence="3">The sequence shown here is derived from an EMBL/GenBank/DDBJ whole genome shotgun (WGS) entry which is preliminary data.</text>
</comment>
<keyword evidence="1" id="KW-1133">Transmembrane helix</keyword>
<dbReference type="Proteomes" id="UP001432322">
    <property type="component" value="Unassembled WGS sequence"/>
</dbReference>
<feature type="non-terminal residue" evidence="3">
    <location>
        <position position="182"/>
    </location>
</feature>
<feature type="non-terminal residue" evidence="3">
    <location>
        <position position="1"/>
    </location>
</feature>
<keyword evidence="1" id="KW-0472">Membrane</keyword>
<evidence type="ECO:0000259" key="2">
    <source>
        <dbReference type="Pfam" id="PF00497"/>
    </source>
</evidence>
<accession>A0AAV5WIB5</accession>
<feature type="transmembrane region" description="Helical" evidence="1">
    <location>
        <begin position="113"/>
        <end position="130"/>
    </location>
</feature>
<dbReference type="SUPFAM" id="SSF53850">
    <property type="entry name" value="Periplasmic binding protein-like II"/>
    <property type="match status" value="1"/>
</dbReference>
<dbReference type="PANTHER" id="PTHR47533:SF4">
    <property type="entry name" value="AB HYDROLASE-1 DOMAIN-CONTAINING PROTEIN"/>
    <property type="match status" value="1"/>
</dbReference>
<evidence type="ECO:0000313" key="3">
    <source>
        <dbReference type="EMBL" id="GMT32026.1"/>
    </source>
</evidence>
<dbReference type="InterPro" id="IPR001638">
    <property type="entry name" value="Solute-binding_3/MltF_N"/>
</dbReference>
<organism evidence="3 4">
    <name type="scientific">Pristionchus fissidentatus</name>
    <dbReference type="NCBI Taxonomy" id="1538716"/>
    <lineage>
        <taxon>Eukaryota</taxon>
        <taxon>Metazoa</taxon>
        <taxon>Ecdysozoa</taxon>
        <taxon>Nematoda</taxon>
        <taxon>Chromadorea</taxon>
        <taxon>Rhabditida</taxon>
        <taxon>Rhabditina</taxon>
        <taxon>Diplogasteromorpha</taxon>
        <taxon>Diplogasteroidea</taxon>
        <taxon>Neodiplogasteridae</taxon>
        <taxon>Pristionchus</taxon>
    </lineage>
</organism>
<dbReference type="Gene3D" id="3.40.190.10">
    <property type="entry name" value="Periplasmic binding protein-like II"/>
    <property type="match status" value="1"/>
</dbReference>
<keyword evidence="4" id="KW-1185">Reference proteome</keyword>
<keyword evidence="1" id="KW-0812">Transmembrane</keyword>